<dbReference type="AlphaFoldDB" id="A0A0A9BCS9"/>
<accession>A0A0A9BCS9</accession>
<reference evidence="1" key="1">
    <citation type="submission" date="2014-09" db="EMBL/GenBank/DDBJ databases">
        <authorList>
            <person name="Magalhaes I.L.F."/>
            <person name="Oliveira U."/>
            <person name="Santos F.R."/>
            <person name="Vidigal T.H.D.A."/>
            <person name="Brescovit A.D."/>
            <person name="Santos A.J."/>
        </authorList>
    </citation>
    <scope>NUCLEOTIDE SEQUENCE</scope>
    <source>
        <tissue evidence="1">Shoot tissue taken approximately 20 cm above the soil surface</tissue>
    </source>
</reference>
<name>A0A0A9BCS9_ARUDO</name>
<evidence type="ECO:0000313" key="1">
    <source>
        <dbReference type="EMBL" id="JAD59040.1"/>
    </source>
</evidence>
<organism evidence="1">
    <name type="scientific">Arundo donax</name>
    <name type="common">Giant reed</name>
    <name type="synonym">Donax arundinaceus</name>
    <dbReference type="NCBI Taxonomy" id="35708"/>
    <lineage>
        <taxon>Eukaryota</taxon>
        <taxon>Viridiplantae</taxon>
        <taxon>Streptophyta</taxon>
        <taxon>Embryophyta</taxon>
        <taxon>Tracheophyta</taxon>
        <taxon>Spermatophyta</taxon>
        <taxon>Magnoliopsida</taxon>
        <taxon>Liliopsida</taxon>
        <taxon>Poales</taxon>
        <taxon>Poaceae</taxon>
        <taxon>PACMAD clade</taxon>
        <taxon>Arundinoideae</taxon>
        <taxon>Arundineae</taxon>
        <taxon>Arundo</taxon>
    </lineage>
</organism>
<protein>
    <submittedName>
        <fullName evidence="1">Uncharacterized protein</fullName>
    </submittedName>
</protein>
<reference evidence="1" key="2">
    <citation type="journal article" date="2015" name="Data Brief">
        <title>Shoot transcriptome of the giant reed, Arundo donax.</title>
        <authorList>
            <person name="Barrero R.A."/>
            <person name="Guerrero F.D."/>
            <person name="Moolhuijzen P."/>
            <person name="Goolsby J.A."/>
            <person name="Tidwell J."/>
            <person name="Bellgard S.E."/>
            <person name="Bellgard M.I."/>
        </authorList>
    </citation>
    <scope>NUCLEOTIDE SEQUENCE</scope>
    <source>
        <tissue evidence="1">Shoot tissue taken approximately 20 cm above the soil surface</tissue>
    </source>
</reference>
<proteinExistence type="predicted"/>
<sequence length="43" mass="5140">MMHKSCIQNSMENLSHWCIGGLPKMNRNGVPMLRNWRKRKTRV</sequence>
<dbReference type="EMBL" id="GBRH01238855">
    <property type="protein sequence ID" value="JAD59040.1"/>
    <property type="molecule type" value="Transcribed_RNA"/>
</dbReference>